<keyword evidence="2" id="KW-1185">Reference proteome</keyword>
<dbReference type="Proteomes" id="UP000737018">
    <property type="component" value="Unassembled WGS sequence"/>
</dbReference>
<comment type="caution">
    <text evidence="1">The sequence shown here is derived from an EMBL/GenBank/DDBJ whole genome shotgun (WGS) entry which is preliminary data.</text>
</comment>
<evidence type="ECO:0000313" key="2">
    <source>
        <dbReference type="Proteomes" id="UP000737018"/>
    </source>
</evidence>
<reference evidence="1" key="1">
    <citation type="submission" date="2020-03" db="EMBL/GenBank/DDBJ databases">
        <title>Castanea mollissima Vanexum genome sequencing.</title>
        <authorList>
            <person name="Staton M."/>
        </authorList>
    </citation>
    <scope>NUCLEOTIDE SEQUENCE</scope>
    <source>
        <tissue evidence="1">Leaf</tissue>
    </source>
</reference>
<dbReference type="EMBL" id="JRKL02001266">
    <property type="protein sequence ID" value="KAF3965040.1"/>
    <property type="molecule type" value="Genomic_DNA"/>
</dbReference>
<proteinExistence type="predicted"/>
<organism evidence="1 2">
    <name type="scientific">Castanea mollissima</name>
    <name type="common">Chinese chestnut</name>
    <dbReference type="NCBI Taxonomy" id="60419"/>
    <lineage>
        <taxon>Eukaryota</taxon>
        <taxon>Viridiplantae</taxon>
        <taxon>Streptophyta</taxon>
        <taxon>Embryophyta</taxon>
        <taxon>Tracheophyta</taxon>
        <taxon>Spermatophyta</taxon>
        <taxon>Magnoliopsida</taxon>
        <taxon>eudicotyledons</taxon>
        <taxon>Gunneridae</taxon>
        <taxon>Pentapetalae</taxon>
        <taxon>rosids</taxon>
        <taxon>fabids</taxon>
        <taxon>Fagales</taxon>
        <taxon>Fagaceae</taxon>
        <taxon>Castanea</taxon>
    </lineage>
</organism>
<protein>
    <submittedName>
        <fullName evidence="1">Uncharacterized protein</fullName>
    </submittedName>
</protein>
<sequence>MSAGINLRSHFTLVILKSLVDHYLCCWDHIFMCFQQVQRSQWQNQFQIVPENNGIFVYLPIFWHCGFTLGMKIMSCRVLDFLSQCHCLQPMSGLNIKNTNLKLIIVELHITGTYQDVEEDVIVSGTLEG</sequence>
<evidence type="ECO:0000313" key="1">
    <source>
        <dbReference type="EMBL" id="KAF3965040.1"/>
    </source>
</evidence>
<accession>A0A8J4R680</accession>
<name>A0A8J4R680_9ROSI</name>
<gene>
    <name evidence="1" type="ORF">CMV_010733</name>
</gene>
<dbReference type="AlphaFoldDB" id="A0A8J4R680"/>